<feature type="region of interest" description="Disordered" evidence="6">
    <location>
        <begin position="2362"/>
        <end position="2396"/>
    </location>
</feature>
<evidence type="ECO:0000256" key="6">
    <source>
        <dbReference type="SAM" id="MobiDB-lite"/>
    </source>
</evidence>
<proteinExistence type="inferred from homology"/>
<evidence type="ECO:0000313" key="9">
    <source>
        <dbReference type="Proteomes" id="UP000829817"/>
    </source>
</evidence>
<dbReference type="Pfam" id="PF04829">
    <property type="entry name" value="PT-VENN"/>
    <property type="match status" value="1"/>
</dbReference>
<keyword evidence="4" id="KW-0843">Virulence</keyword>
<evidence type="ECO:0000259" key="7">
    <source>
        <dbReference type="SMART" id="SM00912"/>
    </source>
</evidence>
<evidence type="ECO:0000256" key="2">
    <source>
        <dbReference type="ARBA" id="ARBA00022656"/>
    </source>
</evidence>
<dbReference type="Pfam" id="PF21726">
    <property type="entry name" value="DUF6862"/>
    <property type="match status" value="1"/>
</dbReference>
<dbReference type="InterPro" id="IPR012334">
    <property type="entry name" value="Pectin_lyas_fold"/>
</dbReference>
<feature type="domain" description="Filamentous haemagglutinin FhaB/tRNA nuclease CdiA-like TPS" evidence="7">
    <location>
        <begin position="90"/>
        <end position="210"/>
    </location>
</feature>
<keyword evidence="3" id="KW-1266">Target cell cytoplasm</keyword>
<evidence type="ECO:0000256" key="4">
    <source>
        <dbReference type="ARBA" id="ARBA00023026"/>
    </source>
</evidence>
<dbReference type="NCBIfam" id="TIGR01731">
    <property type="entry name" value="fil_hemag_20aa"/>
    <property type="match status" value="10"/>
</dbReference>
<dbReference type="RefSeq" id="WP_244783831.1">
    <property type="nucleotide sequence ID" value="NZ_CP091508.1"/>
</dbReference>
<comment type="subcellular location">
    <subcellularLocation>
        <location evidence="1">Target cell</location>
        <location evidence="1">Target cell cytoplasm</location>
    </subcellularLocation>
</comment>
<evidence type="ECO:0000313" key="8">
    <source>
        <dbReference type="EMBL" id="UOO80760.1"/>
    </source>
</evidence>
<accession>A0ABY4DPW5</accession>
<keyword evidence="2" id="KW-0800">Toxin</keyword>
<protein>
    <submittedName>
        <fullName evidence="8">Hemagglutinin repeat-containing protein</fullName>
    </submittedName>
</protein>
<evidence type="ECO:0000256" key="1">
    <source>
        <dbReference type="ARBA" id="ARBA00004219"/>
    </source>
</evidence>
<dbReference type="InterPro" id="IPR049271">
    <property type="entry name" value="DUF6862"/>
</dbReference>
<dbReference type="InterPro" id="IPR006914">
    <property type="entry name" value="VENN_dom"/>
</dbReference>
<dbReference type="Pfam" id="PF05860">
    <property type="entry name" value="TPS"/>
    <property type="match status" value="1"/>
</dbReference>
<dbReference type="Pfam" id="PF13332">
    <property type="entry name" value="Fil_haemagg_2"/>
    <property type="match status" value="4"/>
</dbReference>
<sequence length="2970" mass="309660">MNKTLYKVIFNQKRGIMVAVAENAARAGKSAQDGGGAVPQPAAASFRLPLWRFSLMMALGLALVLPARAAGIGADKSAPQNQQPTVLQTANGLPQVNIQTPSAGGVSVNQYRQFDVDGKGAVLNNSRRNVQTQLGGWVQGNPWLAGGEARVIVNQVNSANPSLLNGYIEVAGRRAEVVMANPAGIRVNGGGFINAAGVTLTTGKPLLNNGHLEGFRVRGGRVAVEGRGLDTAGADYTRILAQAAAVNAGIWANDLQVAAGNHDMGADGVPGAVADGLPPAADTAKVAIDTGALGGMYAGKITLISTDKGVGIHNAGQIFAAAGGVTLSADGNIGNSGSMVASNNTQGAADSAAVTVKATALDNSGSISAQGRTNIQTASFNNSGLLAAAGGLDIRNSGHLNNSGRINAARFDIETGRLNNSGTITQTGLQALAVSAGSIRNHSSGLIGATPADSGNNDNDNDNSSGNNNHSSNTPAPTTAAGNGSTQTAPAAAPLTLAAGRIAVSDGLDNRGRITANGDVALSSRRSLHNQGVLNLHRLSAQGSLLNNQNGSIRSGSADIAVDTLNNRSGSLLSSDGLILRAQTLSNQNGTLQSAGSLRINSQNFNNRSGQTAAPDALIRAVQTLDNQNGQIDTGRLKVEATELNNHQGKIRSDEATELKVSDGLNNQSGLISSAKDVKIHDGNQQTLALNNASGEILAGQNLDLQAKTLAKQGALAANQNLSLNLKDSFSAEQDIRAGQGLRLSSEGDINNSHTLAGGRFVRLEARRINNTDTGQIQSGSDTHLQANNITNRGLINSNGLTLLEAGGTVSNIGTGRVYGDWVGIEAAKLVNREETVNGETKAATVAAREHLAIGAKDITNQEGAKLSSEGSLNIGLELNESHQAQGLADRLVNAGATIEAGADARIGVKSLQNLNNHFRTREYLDSSKHIVSYTKAGEAEPFFTVGEDGVTRKEKHDFGFIYHDGRPEQWLHKYAVEQYYQADYVQNVYKQQIIDNRPAHILVGGNLQAEGNWLNHNSMILSGGAILGKGNIRNEADKDTVRTVNTGMLRRGSYDKHGFRGDRHIEFDKESGHIPSPPDSHPDFELKTAEVKEYGNALPPPEKTAAQAITRPSTVTGGGSSTAPINTLNTDTKLPASGLYTVNPANPAYWVETDPAFTNNKQWLGSDYMLNALNIDPNNIHKRLGDGYYEQKLINEQIARLTGYRRLDGYQSDEAQYQALMSAGITFAREQQLSPGIKLSAEQIARLTSDIVWLETQTLTLIDGSTVEVLAPKVYLTVKPDDLTAHGGLISADKLAMDSAGSIINSGTLAGRKVVDLSATDIKNSGLIQGGKVGLRADDVHIEGGTVSADTLLAVEADRLRIASTTATGGDERNGQTQIDRVAALYVNNASDGRLSLKANENIDFVAANLRNEAANGQTQIVSDGHIDLGTAKLSSHSKQGELSDRNHRHVAQTSEAGTVIGAAGDILISAKDDLTIRQGSIAGDGGRTTLSGRNVDISEGRQTLDLDDSLYNESRSMVSKTTSLDQYRRQHDEAVGSSIEGKEVVVRAGQDVNVRGSRVVSDGLTVLTAGNDVNITAAENAYSDHEFHERKRSGFTASLANGVAAVGYSKSRHSLQQDGTSQSLTLSRIGSSTGNTALLAGDALNISAGRLNTGGDLNLQGRAVNLDAAYITDSSRSEQQSKQSGLSIGVTYNPIAAAKTAYDQSMAGSQNSGSAVGTWFARDLAALKAAQAAMTPLVVSGGRSKSSAEQNNSRTQAVVSELAAGQHLNIIATEGGIRSEGAQISAEGDALLSARDSIRLGFAADGQNQSAQSRRSGLSIDNRDHLMPLGSFNERGQGEGALNHLTGSSLSVGGAAALQSGRDIDVIGSTIVAQNTLSLNAADNITILSGQNRQSLSETQVGSGIGSAQISDTEYFSGWMKNRQDSHSSQVEQVKSQVGSLGGNVNMQAGAGYTQQVADVAAAKDINITANNIDILDDYNRGSSHQSERDVKIGTFAKVSSPLIELAYAVEDAVDSNAGDRTRALQGMAAAAQGYQLYDAVGKVTDAAARNTKVAADALKNGVAVNPDDLQQGAVLAKAEAGVGFKTANASQNQSYADSRRNTLSAGGNLTLQSTAGDIRLQHTAASAGGTLSLDSAKDISLESGRSSQHSDGKNSSFGASVGVGASVGAQTGIYVYAEAGATKGRHRLDAGSYNPTELNAGHIRLNSRGDTTLRGATATANRIDADVKGRLNIESVQDTLSQESKQSGAGARIQIALGSAWEASGNFNQSKASGSSNTVHTQSGLFAGDGGYHINAGSVQLKGGAIASTAAKENNGLTTGALTFEDIQNHSSYNAFSVSLSGSYGGSLSSGETFQQSSLGQASATAGQGMSQGPSYSPTLPQYESGGDSSTTRATLSAGRLNIGGEQTTVEALGIHSNTETAHQKLAELPDIQQILRNQQAAASATADITSAVRTFSGNMAAEAQKTQQQAYEQLQTAIKNNDAAQIEAAVQQYNQAQQSAKDWGIGGSKARALNAVSTVVTGALGGQNGLQTATNALAPYAAETIGQTFGQNGSNPNETAQLLSHALLAGILAAGNGGDFGAGAAAGAGAEVTAKVITEVLAGKEAANHPNLLSEEQKTTIRDLSAAVGALASGLSGGSAADIQRGGVVGQNAVENNWLSSPEVERLIQLGKACNGGAGLTQACAERDKLKALDVARDLRLLTACQNAQSTQCLNLKREATIAMGGLSVGYLQQYGMSQEAKNAHNQEYSSTDAAVLMASGYTPEQIAANTKLTHAVAQFLGDLSVVGTIRDFKEADTVSEYAIATIFAMPGLKQAEKVRYIGDFRKAYQAAKETGDLKAAKELLELARNAEKLPNNFRQLAQKEKELQLHGQNFGKLGVVIKNPNIQISGLRKHYIDRKIERGVTSSQVIDTVQNPSLILKQSNGGFLFLSQDAAVVINKNGQLVTTYGKSYFDKNIHNILDRVK</sequence>
<keyword evidence="9" id="KW-1185">Reference proteome</keyword>
<dbReference type="InterPro" id="IPR011050">
    <property type="entry name" value="Pectin_lyase_fold/virulence"/>
</dbReference>
<gene>
    <name evidence="8" type="ORF">LVJ83_07115</name>
</gene>
<feature type="compositionally biased region" description="Polar residues" evidence="6">
    <location>
        <begin position="474"/>
        <end position="487"/>
    </location>
</feature>
<dbReference type="InterPro" id="IPR025157">
    <property type="entry name" value="Hemagglutinin_rpt"/>
</dbReference>
<dbReference type="InterPro" id="IPR008638">
    <property type="entry name" value="FhaB/CdiA-like_TPS"/>
</dbReference>
<reference evidence="8 9" key="1">
    <citation type="journal article" date="2022" name="Res Sq">
        <title>Evolution of multicellular longitudinally dividing oral cavity symbionts (Neisseriaceae).</title>
        <authorList>
            <person name="Nyongesa S."/>
            <person name="Weber P."/>
            <person name="Bernet E."/>
            <person name="Pullido F."/>
            <person name="Nieckarz M."/>
            <person name="Delaby M."/>
            <person name="Nieves C."/>
            <person name="Viehboeck T."/>
            <person name="Krause N."/>
            <person name="Rivera-Millot A."/>
            <person name="Nakamura A."/>
            <person name="Vischer N."/>
            <person name="VanNieuwenhze M."/>
            <person name="Brun Y."/>
            <person name="Cava F."/>
            <person name="Bulgheresi S."/>
            <person name="Veyrier F."/>
        </authorList>
    </citation>
    <scope>NUCLEOTIDE SEQUENCE [LARGE SCALE GENOMIC DNA]</scope>
    <source>
        <strain evidence="8 9">CCUG 63373m</strain>
    </source>
</reference>
<comment type="similarity">
    <text evidence="5">In the N-terminal section; belongs to the CdiA toxin family.</text>
</comment>
<organism evidence="8 9">
    <name type="scientific">Uruburuella testudinis</name>
    <dbReference type="NCBI Taxonomy" id="1282863"/>
    <lineage>
        <taxon>Bacteria</taxon>
        <taxon>Pseudomonadati</taxon>
        <taxon>Pseudomonadota</taxon>
        <taxon>Betaproteobacteria</taxon>
        <taxon>Neisseriales</taxon>
        <taxon>Neisseriaceae</taxon>
        <taxon>Uruburuella</taxon>
    </lineage>
</organism>
<evidence type="ECO:0000256" key="5">
    <source>
        <dbReference type="ARBA" id="ARBA00024043"/>
    </source>
</evidence>
<feature type="compositionally biased region" description="Low complexity" evidence="6">
    <location>
        <begin position="453"/>
        <end position="473"/>
    </location>
</feature>
<dbReference type="Proteomes" id="UP000829817">
    <property type="component" value="Chromosome"/>
</dbReference>
<feature type="region of interest" description="Disordered" evidence="6">
    <location>
        <begin position="445"/>
        <end position="488"/>
    </location>
</feature>
<dbReference type="InterPro" id="IPR010069">
    <property type="entry name" value="CdiA_FHA1_rpt"/>
</dbReference>
<dbReference type="SMART" id="SM00912">
    <property type="entry name" value="Haemagg_act"/>
    <property type="match status" value="1"/>
</dbReference>
<name>A0ABY4DPW5_9NEIS</name>
<dbReference type="EMBL" id="CP091508">
    <property type="protein sequence ID" value="UOO80760.1"/>
    <property type="molecule type" value="Genomic_DNA"/>
</dbReference>
<dbReference type="SUPFAM" id="SSF51126">
    <property type="entry name" value="Pectin lyase-like"/>
    <property type="match status" value="1"/>
</dbReference>
<dbReference type="Gene3D" id="2.160.20.10">
    <property type="entry name" value="Single-stranded right-handed beta-helix, Pectin lyase-like"/>
    <property type="match status" value="1"/>
</dbReference>
<dbReference type="InterPro" id="IPR024973">
    <property type="entry name" value="ESPR"/>
</dbReference>
<dbReference type="NCBIfam" id="TIGR01901">
    <property type="entry name" value="adhes_NPXG"/>
    <property type="match status" value="1"/>
</dbReference>
<dbReference type="Pfam" id="PF13018">
    <property type="entry name" value="ESPR"/>
    <property type="match status" value="1"/>
</dbReference>
<evidence type="ECO:0000256" key="3">
    <source>
        <dbReference type="ARBA" id="ARBA00022913"/>
    </source>
</evidence>